<dbReference type="PANTHER" id="PTHR33452:SF1">
    <property type="entry name" value="INNER MEMBRANE PROTEIN YPHA-RELATED"/>
    <property type="match status" value="1"/>
</dbReference>
<evidence type="ECO:0000313" key="8">
    <source>
        <dbReference type="EMBL" id="GGG17063.1"/>
    </source>
</evidence>
<evidence type="ECO:0000313" key="9">
    <source>
        <dbReference type="Proteomes" id="UP000654257"/>
    </source>
</evidence>
<evidence type="ECO:0000256" key="2">
    <source>
        <dbReference type="ARBA" id="ARBA00006679"/>
    </source>
</evidence>
<evidence type="ECO:0000256" key="5">
    <source>
        <dbReference type="ARBA" id="ARBA00022989"/>
    </source>
</evidence>
<comment type="caution">
    <text evidence="8">The sequence shown here is derived from an EMBL/GenBank/DDBJ whole genome shotgun (WGS) entry which is preliminary data.</text>
</comment>
<feature type="transmembrane region" description="Helical" evidence="7">
    <location>
        <begin position="103"/>
        <end position="128"/>
    </location>
</feature>
<dbReference type="PANTHER" id="PTHR33452">
    <property type="entry name" value="OXIDOREDUCTASE CATD-RELATED"/>
    <property type="match status" value="1"/>
</dbReference>
<evidence type="ECO:0000256" key="6">
    <source>
        <dbReference type="ARBA" id="ARBA00023136"/>
    </source>
</evidence>
<dbReference type="Pfam" id="PF07681">
    <property type="entry name" value="DoxX"/>
    <property type="match status" value="1"/>
</dbReference>
<comment type="similarity">
    <text evidence="2">Belongs to the DoxX family.</text>
</comment>
<dbReference type="AlphaFoldDB" id="A0A917G0S3"/>
<reference evidence="8" key="2">
    <citation type="submission" date="2020-09" db="EMBL/GenBank/DDBJ databases">
        <authorList>
            <person name="Sun Q."/>
            <person name="Sedlacek I."/>
        </authorList>
    </citation>
    <scope>NUCLEOTIDE SEQUENCE</scope>
    <source>
        <strain evidence="8">CCM 7905</strain>
    </source>
</reference>
<keyword evidence="5 7" id="KW-1133">Transmembrane helix</keyword>
<gene>
    <name evidence="8" type="ORF">GCM10007304_34050</name>
</gene>
<evidence type="ECO:0000256" key="4">
    <source>
        <dbReference type="ARBA" id="ARBA00022692"/>
    </source>
</evidence>
<accession>A0A917G0S3</accession>
<dbReference type="Proteomes" id="UP000654257">
    <property type="component" value="Unassembled WGS sequence"/>
</dbReference>
<keyword evidence="6 7" id="KW-0472">Membrane</keyword>
<keyword evidence="3" id="KW-1003">Cell membrane</keyword>
<dbReference type="RefSeq" id="WP_188545998.1">
    <property type="nucleotide sequence ID" value="NZ_BMCU01000003.1"/>
</dbReference>
<sequence length="143" mass="14586">MNSSIFRDLGTLVARIGLGVVFVAHGWQKLNTNGLDATRAGFEGLGIPFPQASAYYATFVELIGGAALILGALLPVVGVLLFLDMVGALVFVHAENGVFVTDGGWELVVALGAGALLLAVSGSGKFAVDGAVGGRRTKSRANA</sequence>
<reference evidence="8" key="1">
    <citation type="journal article" date="2014" name="Int. J. Syst. Evol. Microbiol.">
        <title>Complete genome sequence of Corynebacterium casei LMG S-19264T (=DSM 44701T), isolated from a smear-ripened cheese.</title>
        <authorList>
            <consortium name="US DOE Joint Genome Institute (JGI-PGF)"/>
            <person name="Walter F."/>
            <person name="Albersmeier A."/>
            <person name="Kalinowski J."/>
            <person name="Ruckert C."/>
        </authorList>
    </citation>
    <scope>NUCLEOTIDE SEQUENCE</scope>
    <source>
        <strain evidence="8">CCM 7905</strain>
    </source>
</reference>
<evidence type="ECO:0000256" key="1">
    <source>
        <dbReference type="ARBA" id="ARBA00004651"/>
    </source>
</evidence>
<evidence type="ECO:0000256" key="3">
    <source>
        <dbReference type="ARBA" id="ARBA00022475"/>
    </source>
</evidence>
<keyword evidence="4 7" id="KW-0812">Transmembrane</keyword>
<dbReference type="GO" id="GO:0005886">
    <property type="term" value="C:plasma membrane"/>
    <property type="evidence" value="ECO:0007669"/>
    <property type="project" value="UniProtKB-SubCell"/>
</dbReference>
<proteinExistence type="inferred from homology"/>
<organism evidence="8 9">
    <name type="scientific">Rhodococcoides trifolii</name>
    <dbReference type="NCBI Taxonomy" id="908250"/>
    <lineage>
        <taxon>Bacteria</taxon>
        <taxon>Bacillati</taxon>
        <taxon>Actinomycetota</taxon>
        <taxon>Actinomycetes</taxon>
        <taxon>Mycobacteriales</taxon>
        <taxon>Nocardiaceae</taxon>
        <taxon>Rhodococcoides</taxon>
    </lineage>
</organism>
<comment type="subcellular location">
    <subcellularLocation>
        <location evidence="1">Cell membrane</location>
        <topology evidence="1">Multi-pass membrane protein</topology>
    </subcellularLocation>
</comment>
<evidence type="ECO:0008006" key="10">
    <source>
        <dbReference type="Google" id="ProtNLM"/>
    </source>
</evidence>
<keyword evidence="9" id="KW-1185">Reference proteome</keyword>
<dbReference type="EMBL" id="BMCU01000003">
    <property type="protein sequence ID" value="GGG17063.1"/>
    <property type="molecule type" value="Genomic_DNA"/>
</dbReference>
<dbReference type="InterPro" id="IPR051907">
    <property type="entry name" value="DoxX-like_oxidoreductase"/>
</dbReference>
<name>A0A917G0S3_9NOCA</name>
<dbReference type="InterPro" id="IPR032808">
    <property type="entry name" value="DoxX"/>
</dbReference>
<feature type="transmembrane region" description="Helical" evidence="7">
    <location>
        <begin position="59"/>
        <end position="83"/>
    </location>
</feature>
<evidence type="ECO:0000256" key="7">
    <source>
        <dbReference type="SAM" id="Phobius"/>
    </source>
</evidence>
<protein>
    <recommendedName>
        <fullName evidence="10">DoxX family protein</fullName>
    </recommendedName>
</protein>